<evidence type="ECO:0000256" key="7">
    <source>
        <dbReference type="ARBA" id="ARBA00023136"/>
    </source>
</evidence>
<dbReference type="Pfam" id="PF02949">
    <property type="entry name" value="7tm_6"/>
    <property type="match status" value="1"/>
</dbReference>
<evidence type="ECO:0000256" key="9">
    <source>
        <dbReference type="ARBA" id="ARBA00023224"/>
    </source>
</evidence>
<evidence type="ECO:0000256" key="5">
    <source>
        <dbReference type="ARBA" id="ARBA00022725"/>
    </source>
</evidence>
<keyword evidence="2" id="KW-1003">Cell membrane</keyword>
<dbReference type="GO" id="GO:0004984">
    <property type="term" value="F:olfactory receptor activity"/>
    <property type="evidence" value="ECO:0007669"/>
    <property type="project" value="InterPro"/>
</dbReference>
<evidence type="ECO:0000313" key="11">
    <source>
        <dbReference type="EMBL" id="KAK9686021.1"/>
    </source>
</evidence>
<dbReference type="EMBL" id="JASPKY010000734">
    <property type="protein sequence ID" value="KAK9686021.1"/>
    <property type="molecule type" value="Genomic_DNA"/>
</dbReference>
<evidence type="ECO:0000256" key="2">
    <source>
        <dbReference type="ARBA" id="ARBA00022475"/>
    </source>
</evidence>
<reference evidence="11 12" key="1">
    <citation type="journal article" date="2024" name="BMC Genomics">
        <title>De novo assembly and annotation of Popillia japonica's genome with initial clues to its potential as an invasive pest.</title>
        <authorList>
            <person name="Cucini C."/>
            <person name="Boschi S."/>
            <person name="Funari R."/>
            <person name="Cardaioli E."/>
            <person name="Iannotti N."/>
            <person name="Marturano G."/>
            <person name="Paoli F."/>
            <person name="Bruttini M."/>
            <person name="Carapelli A."/>
            <person name="Frati F."/>
            <person name="Nardi F."/>
        </authorList>
    </citation>
    <scope>NUCLEOTIDE SEQUENCE [LARGE SCALE GENOMIC DNA]</scope>
    <source>
        <strain evidence="11">DMR45628</strain>
    </source>
</reference>
<keyword evidence="5" id="KW-0552">Olfaction</keyword>
<keyword evidence="12" id="KW-1185">Reference proteome</keyword>
<name>A0AAW1I9F3_POPJA</name>
<keyword evidence="4 10" id="KW-0812">Transmembrane</keyword>
<keyword evidence="6 10" id="KW-1133">Transmembrane helix</keyword>
<comment type="subcellular location">
    <subcellularLocation>
        <location evidence="1">Cell membrane</location>
        <topology evidence="1">Multi-pass membrane protein</topology>
    </subcellularLocation>
</comment>
<dbReference type="InterPro" id="IPR004117">
    <property type="entry name" value="7tm6_olfct_rcpt"/>
</dbReference>
<organism evidence="11 12">
    <name type="scientific">Popillia japonica</name>
    <name type="common">Japanese beetle</name>
    <dbReference type="NCBI Taxonomy" id="7064"/>
    <lineage>
        <taxon>Eukaryota</taxon>
        <taxon>Metazoa</taxon>
        <taxon>Ecdysozoa</taxon>
        <taxon>Arthropoda</taxon>
        <taxon>Hexapoda</taxon>
        <taxon>Insecta</taxon>
        <taxon>Pterygota</taxon>
        <taxon>Neoptera</taxon>
        <taxon>Endopterygota</taxon>
        <taxon>Coleoptera</taxon>
        <taxon>Polyphaga</taxon>
        <taxon>Scarabaeiformia</taxon>
        <taxon>Scarabaeidae</taxon>
        <taxon>Rutelinae</taxon>
        <taxon>Popillia</taxon>
    </lineage>
</organism>
<evidence type="ECO:0000256" key="3">
    <source>
        <dbReference type="ARBA" id="ARBA00022606"/>
    </source>
</evidence>
<dbReference type="GO" id="GO:0007165">
    <property type="term" value="P:signal transduction"/>
    <property type="evidence" value="ECO:0007669"/>
    <property type="project" value="UniProtKB-KW"/>
</dbReference>
<dbReference type="Proteomes" id="UP001458880">
    <property type="component" value="Unassembled WGS sequence"/>
</dbReference>
<proteinExistence type="predicted"/>
<keyword evidence="7 10" id="KW-0472">Membrane</keyword>
<comment type="caution">
    <text evidence="11">The sequence shown here is derived from an EMBL/GenBank/DDBJ whole genome shotgun (WGS) entry which is preliminary data.</text>
</comment>
<evidence type="ECO:0000256" key="1">
    <source>
        <dbReference type="ARBA" id="ARBA00004651"/>
    </source>
</evidence>
<dbReference type="AlphaFoldDB" id="A0AAW1I9F3"/>
<accession>A0AAW1I9F3</accession>
<evidence type="ECO:0000313" key="12">
    <source>
        <dbReference type="Proteomes" id="UP001458880"/>
    </source>
</evidence>
<evidence type="ECO:0000256" key="4">
    <source>
        <dbReference type="ARBA" id="ARBA00022692"/>
    </source>
</evidence>
<gene>
    <name evidence="11" type="ORF">QE152_g37505</name>
</gene>
<dbReference type="GO" id="GO:0005886">
    <property type="term" value="C:plasma membrane"/>
    <property type="evidence" value="ECO:0007669"/>
    <property type="project" value="UniProtKB-SubCell"/>
</dbReference>
<feature type="transmembrane region" description="Helical" evidence="10">
    <location>
        <begin position="46"/>
        <end position="69"/>
    </location>
</feature>
<dbReference type="PANTHER" id="PTHR21137:SF35">
    <property type="entry name" value="ODORANT RECEPTOR 19A-RELATED"/>
    <property type="match status" value="1"/>
</dbReference>
<feature type="transmembrane region" description="Helical" evidence="10">
    <location>
        <begin position="6"/>
        <end position="25"/>
    </location>
</feature>
<protein>
    <submittedName>
        <fullName evidence="11">7tm Odorant receptor</fullName>
    </submittedName>
</protein>
<keyword evidence="3" id="KW-0716">Sensory transduction</keyword>
<keyword evidence="8 11" id="KW-0675">Receptor</keyword>
<dbReference type="PANTHER" id="PTHR21137">
    <property type="entry name" value="ODORANT RECEPTOR"/>
    <property type="match status" value="1"/>
</dbReference>
<keyword evidence="9" id="KW-0807">Transducer</keyword>
<dbReference type="GO" id="GO:0005549">
    <property type="term" value="F:odorant binding"/>
    <property type="evidence" value="ECO:0007669"/>
    <property type="project" value="InterPro"/>
</dbReference>
<evidence type="ECO:0000256" key="8">
    <source>
        <dbReference type="ARBA" id="ARBA00023170"/>
    </source>
</evidence>
<sequence>MFFVVYGTGCMFLLLLIIAPAIIGVRKLPYSSWYPFDWSLSPTYEILYTIQVYVAIYIIANTVCGYDFLYCSVCANCVAQYRLLNEAIKYIGSGREKILTDLLFGIPGVGYRPVLTKEYEDERKLLVICVNHHQKLIK</sequence>
<evidence type="ECO:0000256" key="10">
    <source>
        <dbReference type="SAM" id="Phobius"/>
    </source>
</evidence>
<evidence type="ECO:0000256" key="6">
    <source>
        <dbReference type="ARBA" id="ARBA00022989"/>
    </source>
</evidence>